<sequence>MQDNRNFDLYGRMFKVGIVPTKGKLDGFRVQVTVFNKGYPNTVLTHTAMCGDEFTARTLMSSVKERRRLNLEHWNWHGVSNALPFACTSRFKTKPITLEI</sequence>
<dbReference type="Proteomes" id="UP000002888">
    <property type="component" value="Segment"/>
</dbReference>
<evidence type="ECO:0000313" key="1">
    <source>
        <dbReference type="EMBL" id="AFO70506.1"/>
    </source>
</evidence>
<organism evidence="1 2">
    <name type="scientific">Pseudomonas phage PA26</name>
    <dbReference type="NCBI Taxonomy" id="1204542"/>
    <lineage>
        <taxon>Viruses</taxon>
        <taxon>Duplodnaviria</taxon>
        <taxon>Heunggongvirae</taxon>
        <taxon>Uroviricota</taxon>
        <taxon>Caudoviricetes</taxon>
        <taxon>Schitoviridae</taxon>
        <taxon>Migulavirinae</taxon>
        <taxon>Litunavirus</taxon>
        <taxon>Litunavirus PA26</taxon>
    </lineage>
</organism>
<evidence type="ECO:0000313" key="2">
    <source>
        <dbReference type="Proteomes" id="UP000002888"/>
    </source>
</evidence>
<keyword evidence="2" id="KW-1185">Reference proteome</keyword>
<dbReference type="GeneID" id="40074058"/>
<dbReference type="RefSeq" id="YP_009598361.1">
    <property type="nucleotide sequence ID" value="NC_041907.1"/>
</dbReference>
<protein>
    <submittedName>
        <fullName evidence="1">Uncharacterized protein</fullName>
    </submittedName>
</protein>
<accession>I7D9L0</accession>
<reference evidence="1 2" key="1">
    <citation type="journal article" date="2012" name="J. Virol.">
        <title>Complete Genome of Pseudomonas aeruginosa Phage PA26.</title>
        <authorList>
            <person name="Kim M.S."/>
            <person name="Cha K.E."/>
            <person name="Myung H."/>
        </authorList>
    </citation>
    <scope>NUCLEOTIDE SEQUENCE [LARGE SCALE GENOMIC DNA]</scope>
</reference>
<proteinExistence type="predicted"/>
<dbReference type="KEGG" id="vg:40074058"/>
<name>I7D9L0_9CAUD</name>
<dbReference type="EMBL" id="JX194238">
    <property type="protein sequence ID" value="AFO70506.1"/>
    <property type="molecule type" value="Genomic_DNA"/>
</dbReference>